<keyword evidence="3" id="KW-0813">Transport</keyword>
<dbReference type="GO" id="GO:0050897">
    <property type="term" value="F:cobalt ion binding"/>
    <property type="evidence" value="ECO:0007669"/>
    <property type="project" value="TreeGrafter"/>
</dbReference>
<evidence type="ECO:0000256" key="8">
    <source>
        <dbReference type="ARBA" id="ARBA00023065"/>
    </source>
</evidence>
<keyword evidence="5 12" id="KW-0812">Transmembrane</keyword>
<evidence type="ECO:0000256" key="9">
    <source>
        <dbReference type="ARBA" id="ARBA00023136"/>
    </source>
</evidence>
<dbReference type="Proteomes" id="UP000006048">
    <property type="component" value="Chromosome"/>
</dbReference>
<dbReference type="STRING" id="869212.Turpa_3992"/>
<evidence type="ECO:0000256" key="10">
    <source>
        <dbReference type="ARBA" id="ARBA00034269"/>
    </source>
</evidence>
<protein>
    <submittedName>
        <fullName evidence="13">Mg2 transporter protein CorA family protein</fullName>
    </submittedName>
</protein>
<evidence type="ECO:0000313" key="13">
    <source>
        <dbReference type="EMBL" id="AFM14626.1"/>
    </source>
</evidence>
<evidence type="ECO:0000256" key="7">
    <source>
        <dbReference type="ARBA" id="ARBA00022989"/>
    </source>
</evidence>
<keyword evidence="9 12" id="KW-0472">Membrane</keyword>
<evidence type="ECO:0000256" key="4">
    <source>
        <dbReference type="ARBA" id="ARBA00022475"/>
    </source>
</evidence>
<keyword evidence="14" id="KW-1185">Reference proteome</keyword>
<keyword evidence="8" id="KW-0406">Ion transport</keyword>
<dbReference type="RefSeq" id="WP_014805102.1">
    <property type="nucleotide sequence ID" value="NC_018020.1"/>
</dbReference>
<dbReference type="Gene3D" id="3.30.460.20">
    <property type="entry name" value="CorA soluble domain-like"/>
    <property type="match status" value="1"/>
</dbReference>
<dbReference type="AlphaFoldDB" id="I4BBG9"/>
<dbReference type="GO" id="GO:0005886">
    <property type="term" value="C:plasma membrane"/>
    <property type="evidence" value="ECO:0007669"/>
    <property type="project" value="UniProtKB-SubCell"/>
</dbReference>
<dbReference type="InterPro" id="IPR002523">
    <property type="entry name" value="MgTranspt_CorA/ZnTranspt_ZntB"/>
</dbReference>
<dbReference type="OrthoDB" id="9803416at2"/>
<dbReference type="PATRIC" id="fig|869212.3.peg.4027"/>
<dbReference type="GO" id="GO:0015095">
    <property type="term" value="F:magnesium ion transmembrane transporter activity"/>
    <property type="evidence" value="ECO:0007669"/>
    <property type="project" value="TreeGrafter"/>
</dbReference>
<comment type="catalytic activity">
    <reaction evidence="10">
        <text>Mg(2+)(in) = Mg(2+)(out)</text>
        <dbReference type="Rhea" id="RHEA:29827"/>
        <dbReference type="ChEBI" id="CHEBI:18420"/>
    </reaction>
</comment>
<dbReference type="PANTHER" id="PTHR46494">
    <property type="entry name" value="CORA FAMILY METAL ION TRANSPORTER (EUROFUNG)"/>
    <property type="match status" value="1"/>
</dbReference>
<dbReference type="CDD" id="cd12822">
    <property type="entry name" value="TmCorA-like"/>
    <property type="match status" value="1"/>
</dbReference>
<feature type="transmembrane region" description="Helical" evidence="12">
    <location>
        <begin position="284"/>
        <end position="306"/>
    </location>
</feature>
<keyword evidence="6" id="KW-0460">Magnesium</keyword>
<dbReference type="EMBL" id="CP002959">
    <property type="protein sequence ID" value="AFM14626.1"/>
    <property type="molecule type" value="Genomic_DNA"/>
</dbReference>
<dbReference type="InterPro" id="IPR045861">
    <property type="entry name" value="CorA_cytoplasmic_dom"/>
</dbReference>
<evidence type="ECO:0000256" key="2">
    <source>
        <dbReference type="ARBA" id="ARBA00009765"/>
    </source>
</evidence>
<dbReference type="KEGG" id="tpx:Turpa_3992"/>
<keyword evidence="7 12" id="KW-1133">Transmembrane helix</keyword>
<evidence type="ECO:0000256" key="5">
    <source>
        <dbReference type="ARBA" id="ARBA00022692"/>
    </source>
</evidence>
<dbReference type="PANTHER" id="PTHR46494:SF1">
    <property type="entry name" value="CORA FAMILY METAL ION TRANSPORTER (EUROFUNG)"/>
    <property type="match status" value="1"/>
</dbReference>
<dbReference type="HOGENOM" id="CLU_007127_0_0_12"/>
<gene>
    <name evidence="13" type="ordered locus">Turpa_3992</name>
</gene>
<feature type="transmembrane region" description="Helical" evidence="12">
    <location>
        <begin position="318"/>
        <end position="337"/>
    </location>
</feature>
<name>I4BBG9_TURPD</name>
<dbReference type="SUPFAM" id="SSF143865">
    <property type="entry name" value="CorA soluble domain-like"/>
    <property type="match status" value="1"/>
</dbReference>
<sequence length="342" mass="39753">MRYKVMSWLRLSRKTPQSEPEAAHDWYEHHIVTLTKHEKFRAKDAGVPLFGNKPVWVHLYPRNERDLIELLQKYDIHPLTVEDIFNSSNRIKREKFPHYTYLCFRGVHLAGSYITTKDFNFIITKKTIITVSESERTTIDKLLADKALCRDLLRKGPEFILHRILDVETDHTLHIVHEIDLAFERCEGALMAHSASLDISMVFELKSSLALIKKLILTHKEIFDEMHQHDLKHFSPESQAFFRDVRDHAIKIIDTIDGIVQAIASAIEAYNTISTKRTNDIIRILTIMTAIMLPLTLVTGYFGMNFKHLPMTEDHNGYLKTIIGMAILAGVMMVFFLKKRWL</sequence>
<evidence type="ECO:0000256" key="3">
    <source>
        <dbReference type="ARBA" id="ARBA00022448"/>
    </source>
</evidence>
<dbReference type="FunFam" id="1.20.58.340:FF:000004">
    <property type="entry name" value="Magnesium transport protein CorA"/>
    <property type="match status" value="1"/>
</dbReference>
<comment type="subcellular location">
    <subcellularLocation>
        <location evidence="1">Cell membrane</location>
        <topology evidence="1">Multi-pass membrane protein</topology>
    </subcellularLocation>
</comment>
<dbReference type="GO" id="GO:0000287">
    <property type="term" value="F:magnesium ion binding"/>
    <property type="evidence" value="ECO:0007669"/>
    <property type="project" value="TreeGrafter"/>
</dbReference>
<evidence type="ECO:0000256" key="11">
    <source>
        <dbReference type="ARBA" id="ARBA00045497"/>
    </source>
</evidence>
<comment type="function">
    <text evidence="11">Mediates influx of magnesium ions. Alternates between open and closed states. Activated by low cytoplasmic Mg(2+) levels. Inactive when cytoplasmic Mg(2+) levels are high.</text>
</comment>
<organism evidence="13 14">
    <name type="scientific">Turneriella parva (strain ATCC BAA-1111 / DSM 21527 / NCTC 11395 / H)</name>
    <name type="common">Leptospira parva</name>
    <dbReference type="NCBI Taxonomy" id="869212"/>
    <lineage>
        <taxon>Bacteria</taxon>
        <taxon>Pseudomonadati</taxon>
        <taxon>Spirochaetota</taxon>
        <taxon>Spirochaetia</taxon>
        <taxon>Leptospirales</taxon>
        <taxon>Leptospiraceae</taxon>
        <taxon>Turneriella</taxon>
    </lineage>
</organism>
<dbReference type="SUPFAM" id="SSF144083">
    <property type="entry name" value="Magnesium transport protein CorA, transmembrane region"/>
    <property type="match status" value="1"/>
</dbReference>
<dbReference type="GO" id="GO:0015087">
    <property type="term" value="F:cobalt ion transmembrane transporter activity"/>
    <property type="evidence" value="ECO:0007669"/>
    <property type="project" value="TreeGrafter"/>
</dbReference>
<comment type="similarity">
    <text evidence="2">Belongs to the CorA metal ion transporter (MIT) (TC 1.A.35) family.</text>
</comment>
<evidence type="ECO:0000313" key="14">
    <source>
        <dbReference type="Proteomes" id="UP000006048"/>
    </source>
</evidence>
<evidence type="ECO:0000256" key="12">
    <source>
        <dbReference type="SAM" id="Phobius"/>
    </source>
</evidence>
<dbReference type="Gene3D" id="1.20.58.340">
    <property type="entry name" value="Magnesium transport protein CorA, transmembrane region"/>
    <property type="match status" value="2"/>
</dbReference>
<evidence type="ECO:0000256" key="1">
    <source>
        <dbReference type="ARBA" id="ARBA00004651"/>
    </source>
</evidence>
<proteinExistence type="inferred from homology"/>
<keyword evidence="4" id="KW-1003">Cell membrane</keyword>
<reference evidence="13 14" key="1">
    <citation type="submission" date="2012-06" db="EMBL/GenBank/DDBJ databases">
        <title>The complete chromosome of genome of Turneriella parva DSM 21527.</title>
        <authorList>
            <consortium name="US DOE Joint Genome Institute (JGI-PGF)"/>
            <person name="Lucas S."/>
            <person name="Han J."/>
            <person name="Lapidus A."/>
            <person name="Bruce D."/>
            <person name="Goodwin L."/>
            <person name="Pitluck S."/>
            <person name="Peters L."/>
            <person name="Kyrpides N."/>
            <person name="Mavromatis K."/>
            <person name="Ivanova N."/>
            <person name="Mikhailova N."/>
            <person name="Chertkov O."/>
            <person name="Detter J.C."/>
            <person name="Tapia R."/>
            <person name="Han C."/>
            <person name="Land M."/>
            <person name="Hauser L."/>
            <person name="Markowitz V."/>
            <person name="Cheng J.-F."/>
            <person name="Hugenholtz P."/>
            <person name="Woyke T."/>
            <person name="Wu D."/>
            <person name="Gronow S."/>
            <person name="Wellnitz S."/>
            <person name="Brambilla E."/>
            <person name="Klenk H.-P."/>
            <person name="Eisen J.A."/>
        </authorList>
    </citation>
    <scope>NUCLEOTIDE SEQUENCE [LARGE SCALE GENOMIC DNA]</scope>
    <source>
        <strain evidence="14">ATCC BAA-1111 / DSM 21527 / NCTC 11395 / H</strain>
    </source>
</reference>
<dbReference type="InterPro" id="IPR045863">
    <property type="entry name" value="CorA_TM1_TM2"/>
</dbReference>
<dbReference type="Pfam" id="PF01544">
    <property type="entry name" value="CorA"/>
    <property type="match status" value="1"/>
</dbReference>
<accession>I4BBG9</accession>
<evidence type="ECO:0000256" key="6">
    <source>
        <dbReference type="ARBA" id="ARBA00022842"/>
    </source>
</evidence>